<dbReference type="FunFam" id="3.30.300.20:FF:000002">
    <property type="entry name" value="Transcription termination/antitermination protein NusA"/>
    <property type="match status" value="1"/>
</dbReference>
<keyword evidence="5 7" id="KW-0805">Transcription regulation</keyword>
<dbReference type="Pfam" id="PF00575">
    <property type="entry name" value="S1"/>
    <property type="match status" value="1"/>
</dbReference>
<feature type="domain" description="S1 motif" evidence="8">
    <location>
        <begin position="138"/>
        <end position="202"/>
    </location>
</feature>
<proteinExistence type="inferred from homology"/>
<dbReference type="RefSeq" id="WP_162020156.1">
    <property type="nucleotide sequence ID" value="NZ_JACOGG010000003.1"/>
</dbReference>
<dbReference type="PANTHER" id="PTHR22648">
    <property type="entry name" value="TRANSCRIPTION TERMINATION FACTOR NUSA"/>
    <property type="match status" value="1"/>
</dbReference>
<dbReference type="InterPro" id="IPR030842">
    <property type="entry name" value="TF_NusA_bacterial"/>
</dbReference>
<keyword evidence="1 7" id="KW-0806">Transcription termination</keyword>
<evidence type="ECO:0000256" key="7">
    <source>
        <dbReference type="HAMAP-Rule" id="MF_00945"/>
    </source>
</evidence>
<evidence type="ECO:0000256" key="3">
    <source>
        <dbReference type="ARBA" id="ARBA00022814"/>
    </source>
</evidence>
<dbReference type="InterPro" id="IPR003029">
    <property type="entry name" value="S1_domain"/>
</dbReference>
<dbReference type="Pfam" id="PF08529">
    <property type="entry name" value="NusA_N"/>
    <property type="match status" value="1"/>
</dbReference>
<evidence type="ECO:0000313" key="9">
    <source>
        <dbReference type="EMBL" id="MBC3934518.1"/>
    </source>
</evidence>
<comment type="similarity">
    <text evidence="7">Belongs to the NusA family.</text>
</comment>
<dbReference type="Gene3D" id="2.40.50.140">
    <property type="entry name" value="Nucleic acid-binding proteins"/>
    <property type="match status" value="1"/>
</dbReference>
<comment type="subunit">
    <text evidence="7">Monomer. Binds directly to the core enzyme of the DNA-dependent RNA polymerase and to nascent RNA.</text>
</comment>
<dbReference type="GO" id="GO:0000166">
    <property type="term" value="F:nucleotide binding"/>
    <property type="evidence" value="ECO:0007669"/>
    <property type="project" value="InterPro"/>
</dbReference>
<dbReference type="Pfam" id="PF26594">
    <property type="entry name" value="KH_NusA_2nd"/>
    <property type="match status" value="1"/>
</dbReference>
<dbReference type="InterPro" id="IPR009019">
    <property type="entry name" value="KH_sf_prok-type"/>
</dbReference>
<dbReference type="PANTHER" id="PTHR22648:SF0">
    <property type="entry name" value="TRANSCRIPTION TERMINATION_ANTITERMINATION PROTEIN NUSA"/>
    <property type="match status" value="1"/>
</dbReference>
<dbReference type="SMART" id="SM00322">
    <property type="entry name" value="KH"/>
    <property type="match status" value="2"/>
</dbReference>
<dbReference type="PROSITE" id="PS50126">
    <property type="entry name" value="S1"/>
    <property type="match status" value="1"/>
</dbReference>
<dbReference type="Gene3D" id="3.30.300.20">
    <property type="match status" value="2"/>
</dbReference>
<evidence type="ECO:0000256" key="5">
    <source>
        <dbReference type="ARBA" id="ARBA00023015"/>
    </source>
</evidence>
<dbReference type="AlphaFoldDB" id="A0A923KYM0"/>
<dbReference type="Proteomes" id="UP000612361">
    <property type="component" value="Unassembled WGS sequence"/>
</dbReference>
<sequence length="519" mass="57577">MSRDLLLLVDVLAREKNVDEEVVFGALEHALAQATKKRFPGEVDIRVEIDRDTGEFRSFRRWHVVPDEAGLQLPDQEILHFEAVEDDADIQVGDYIEEEIESVDFGRRFAQDTKQVVLQRIRDAEREQILADFLARGDSLVTGTIKRMERGDAVVESGKVEARLPRDQMIPKENLRVGDRVRAYILRIDRNARGPQVILSRTAPEFIMKLFELEVPEIEQGSLVIKSAARDPGVRAKIAVHTSDKRIDPIGTCVGMRGSRVQAVTGELGGERVDIVLWSEDPAQFVIGALAPANVSSIMVDEEKHGMDVVVDEENLAIAIGRSGQNVRLAAELTGWQINIMTAEESASKAEQETAGIRALFMEKLDVDQEVAEILVDEGFSSLEEIAYVPISEMLEIEAFDEDTVNELRNRARDALLTEAIASEEGLEGMEDQLINLEGMTRVTAGKLGLAGIKTLAAFAALAYDEFGAILALSADRSRHLIKEAFEDVTDDEMKLIDAKYDDQAKAVLATAWKLVEAK</sequence>
<dbReference type="SUPFAM" id="SSF47794">
    <property type="entry name" value="Rad51 N-terminal domain-like"/>
    <property type="match status" value="2"/>
</dbReference>
<dbReference type="InterPro" id="IPR010213">
    <property type="entry name" value="TF_NusA"/>
</dbReference>
<name>A0A923KYM0_9BURK</name>
<keyword evidence="10" id="KW-1185">Reference proteome</keyword>
<dbReference type="HAMAP" id="MF_00945_B">
    <property type="entry name" value="NusA_B"/>
    <property type="match status" value="1"/>
</dbReference>
<dbReference type="SUPFAM" id="SSF69705">
    <property type="entry name" value="Transcription factor NusA, N-terminal domain"/>
    <property type="match status" value="1"/>
</dbReference>
<dbReference type="InterPro" id="IPR036555">
    <property type="entry name" value="NusA_N_sf"/>
</dbReference>
<dbReference type="FunFam" id="1.10.150.20:FF:000018">
    <property type="entry name" value="Transcription termination/antitermination protein NusA"/>
    <property type="match status" value="1"/>
</dbReference>
<evidence type="ECO:0000259" key="8">
    <source>
        <dbReference type="PROSITE" id="PS50126"/>
    </source>
</evidence>
<dbReference type="Gene3D" id="1.10.150.20">
    <property type="entry name" value="5' to 3' exonuclease, C-terminal subdomain"/>
    <property type="match status" value="2"/>
</dbReference>
<dbReference type="Gene3D" id="3.30.1480.10">
    <property type="entry name" value="NusA, N-terminal domain"/>
    <property type="match status" value="1"/>
</dbReference>
<comment type="function">
    <text evidence="7">Participates in both transcription termination and antitermination.</text>
</comment>
<dbReference type="InterPro" id="IPR013735">
    <property type="entry name" value="TF_NusA_N"/>
</dbReference>
<dbReference type="CDD" id="cd02134">
    <property type="entry name" value="KH-II_NusA_rpt1"/>
    <property type="match status" value="1"/>
</dbReference>
<dbReference type="CDD" id="cd22529">
    <property type="entry name" value="KH-II_NusA_rpt2"/>
    <property type="match status" value="1"/>
</dbReference>
<evidence type="ECO:0000313" key="10">
    <source>
        <dbReference type="Proteomes" id="UP000612361"/>
    </source>
</evidence>
<evidence type="ECO:0000256" key="1">
    <source>
        <dbReference type="ARBA" id="ARBA00022472"/>
    </source>
</evidence>
<evidence type="ECO:0000256" key="6">
    <source>
        <dbReference type="ARBA" id="ARBA00023163"/>
    </source>
</evidence>
<dbReference type="GO" id="GO:0006353">
    <property type="term" value="P:DNA-templated transcription termination"/>
    <property type="evidence" value="ECO:0007669"/>
    <property type="project" value="UniProtKB-UniRule"/>
</dbReference>
<dbReference type="EMBL" id="JACOGG010000003">
    <property type="protein sequence ID" value="MBC3934518.1"/>
    <property type="molecule type" value="Genomic_DNA"/>
</dbReference>
<dbReference type="InterPro" id="IPR010995">
    <property type="entry name" value="DNA_repair_Rad51/TF_NusA_a-hlx"/>
</dbReference>
<dbReference type="CDD" id="cd04455">
    <property type="entry name" value="S1_NusA"/>
    <property type="match status" value="1"/>
</dbReference>
<gene>
    <name evidence="7 9" type="primary">nusA</name>
    <name evidence="9" type="ORF">H8K47_04030</name>
</gene>
<dbReference type="SMART" id="SM00316">
    <property type="entry name" value="S1"/>
    <property type="match status" value="1"/>
</dbReference>
<dbReference type="FunFam" id="3.30.300.20:FF:000005">
    <property type="entry name" value="Transcription termination/antitermination protein NusA"/>
    <property type="match status" value="1"/>
</dbReference>
<dbReference type="InterPro" id="IPR004087">
    <property type="entry name" value="KH_dom"/>
</dbReference>
<dbReference type="InterPro" id="IPR012340">
    <property type="entry name" value="NA-bd_OB-fold"/>
</dbReference>
<keyword evidence="6 7" id="KW-0804">Transcription</keyword>
<dbReference type="Pfam" id="PF13184">
    <property type="entry name" value="KH_NusA_1st"/>
    <property type="match status" value="1"/>
</dbReference>
<reference evidence="9" key="1">
    <citation type="submission" date="2020-08" db="EMBL/GenBank/DDBJ databases">
        <title>Novel species isolated from subtropical streams in China.</title>
        <authorList>
            <person name="Lu H."/>
        </authorList>
    </citation>
    <scope>NUCLEOTIDE SEQUENCE</scope>
    <source>
        <strain evidence="9">CY7W</strain>
    </source>
</reference>
<dbReference type="InterPro" id="IPR025249">
    <property type="entry name" value="TF_NusA_KH_1st"/>
</dbReference>
<dbReference type="PROSITE" id="PS50084">
    <property type="entry name" value="KH_TYPE_1"/>
    <property type="match status" value="1"/>
</dbReference>
<dbReference type="GO" id="GO:0005829">
    <property type="term" value="C:cytosol"/>
    <property type="evidence" value="ECO:0007669"/>
    <property type="project" value="TreeGrafter"/>
</dbReference>
<accession>A0A923KYM0</accession>
<dbReference type="SUPFAM" id="SSF54814">
    <property type="entry name" value="Prokaryotic type KH domain (KH-domain type II)"/>
    <property type="match status" value="2"/>
</dbReference>
<protein>
    <recommendedName>
        <fullName evidence="7">Transcription termination/antitermination protein NusA</fullName>
    </recommendedName>
</protein>
<keyword evidence="4 7" id="KW-0694">RNA-binding</keyword>
<comment type="subcellular location">
    <subcellularLocation>
        <location evidence="7">Cytoplasm</location>
    </subcellularLocation>
</comment>
<evidence type="ECO:0000256" key="4">
    <source>
        <dbReference type="ARBA" id="ARBA00022884"/>
    </source>
</evidence>
<dbReference type="SUPFAM" id="SSF50249">
    <property type="entry name" value="Nucleic acid-binding proteins"/>
    <property type="match status" value="1"/>
</dbReference>
<dbReference type="GO" id="GO:0031564">
    <property type="term" value="P:transcription antitermination"/>
    <property type="evidence" value="ECO:0007669"/>
    <property type="project" value="UniProtKB-UniRule"/>
</dbReference>
<dbReference type="InterPro" id="IPR058582">
    <property type="entry name" value="KH_NusA_2nd"/>
</dbReference>
<dbReference type="GO" id="GO:0003723">
    <property type="term" value="F:RNA binding"/>
    <property type="evidence" value="ECO:0007669"/>
    <property type="project" value="UniProtKB-UniRule"/>
</dbReference>
<keyword evidence="2 7" id="KW-0963">Cytoplasm</keyword>
<keyword evidence="3 7" id="KW-0889">Transcription antitermination</keyword>
<organism evidence="9 10">
    <name type="scientific">Undibacterium rugosum</name>
    <dbReference type="NCBI Taxonomy" id="2762291"/>
    <lineage>
        <taxon>Bacteria</taxon>
        <taxon>Pseudomonadati</taxon>
        <taxon>Pseudomonadota</taxon>
        <taxon>Betaproteobacteria</taxon>
        <taxon>Burkholderiales</taxon>
        <taxon>Oxalobacteraceae</taxon>
        <taxon>Undibacterium</taxon>
    </lineage>
</organism>
<evidence type="ECO:0000256" key="2">
    <source>
        <dbReference type="ARBA" id="ARBA00022490"/>
    </source>
</evidence>
<dbReference type="NCBIfam" id="TIGR01953">
    <property type="entry name" value="NusA"/>
    <property type="match status" value="1"/>
</dbReference>
<dbReference type="GO" id="GO:0003700">
    <property type="term" value="F:DNA-binding transcription factor activity"/>
    <property type="evidence" value="ECO:0007669"/>
    <property type="project" value="InterPro"/>
</dbReference>
<dbReference type="InterPro" id="IPR015946">
    <property type="entry name" value="KH_dom-like_a/b"/>
</dbReference>
<comment type="caution">
    <text evidence="9">The sequence shown here is derived from an EMBL/GenBank/DDBJ whole genome shotgun (WGS) entry which is preliminary data.</text>
</comment>
<dbReference type="NCBIfam" id="TIGR01954">
    <property type="entry name" value="nusA_Cterm_rpt"/>
    <property type="match status" value="1"/>
</dbReference>
<dbReference type="InterPro" id="IPR010214">
    <property type="entry name" value="Tscrpt_termin_fac_NusA_C_rpt"/>
</dbReference>